<dbReference type="EMBL" id="KB201131">
    <property type="protein sequence ID" value="ESO99110.1"/>
    <property type="molecule type" value="Genomic_DNA"/>
</dbReference>
<keyword evidence="5" id="KW-1185">Reference proteome</keyword>
<dbReference type="GO" id="GO:0004252">
    <property type="term" value="F:serine-type endopeptidase activity"/>
    <property type="evidence" value="ECO:0007669"/>
    <property type="project" value="InterPro"/>
</dbReference>
<reference evidence="4 5" key="1">
    <citation type="journal article" date="2013" name="Nature">
        <title>Insights into bilaterian evolution from three spiralian genomes.</title>
        <authorList>
            <person name="Simakov O."/>
            <person name="Marletaz F."/>
            <person name="Cho S.J."/>
            <person name="Edsinger-Gonzales E."/>
            <person name="Havlak P."/>
            <person name="Hellsten U."/>
            <person name="Kuo D.H."/>
            <person name="Larsson T."/>
            <person name="Lv J."/>
            <person name="Arendt D."/>
            <person name="Savage R."/>
            <person name="Osoegawa K."/>
            <person name="de Jong P."/>
            <person name="Grimwood J."/>
            <person name="Chapman J.A."/>
            <person name="Shapiro H."/>
            <person name="Aerts A."/>
            <person name="Otillar R.P."/>
            <person name="Terry A.Y."/>
            <person name="Boore J.L."/>
            <person name="Grigoriev I.V."/>
            <person name="Lindberg D.R."/>
            <person name="Seaver E.C."/>
            <person name="Weisblat D.A."/>
            <person name="Putnam N.H."/>
            <person name="Rokhsar D.S."/>
        </authorList>
    </citation>
    <scope>NUCLEOTIDE SEQUENCE [LARGE SCALE GENOMIC DNA]</scope>
</reference>
<dbReference type="PROSITE" id="PS00134">
    <property type="entry name" value="TRYPSIN_HIS"/>
    <property type="match status" value="1"/>
</dbReference>
<dbReference type="PANTHER" id="PTHR15462">
    <property type="entry name" value="SERINE PROTEASE"/>
    <property type="match status" value="1"/>
</dbReference>
<dbReference type="InterPro" id="IPR050966">
    <property type="entry name" value="Glutamyl_endopeptidase"/>
</dbReference>
<organism evidence="4 5">
    <name type="scientific">Lottia gigantea</name>
    <name type="common">Giant owl limpet</name>
    <dbReference type="NCBI Taxonomy" id="225164"/>
    <lineage>
        <taxon>Eukaryota</taxon>
        <taxon>Metazoa</taxon>
        <taxon>Spiralia</taxon>
        <taxon>Lophotrochozoa</taxon>
        <taxon>Mollusca</taxon>
        <taxon>Gastropoda</taxon>
        <taxon>Patellogastropoda</taxon>
        <taxon>Lottioidea</taxon>
        <taxon>Lottiidae</taxon>
        <taxon>Lottia</taxon>
    </lineage>
</organism>
<evidence type="ECO:0000256" key="2">
    <source>
        <dbReference type="ARBA" id="ARBA00022729"/>
    </source>
</evidence>
<feature type="domain" description="Peptidase S1" evidence="3">
    <location>
        <begin position="351"/>
        <end position="533"/>
    </location>
</feature>
<evidence type="ECO:0000313" key="4">
    <source>
        <dbReference type="EMBL" id="ESO99110.1"/>
    </source>
</evidence>
<evidence type="ECO:0000256" key="1">
    <source>
        <dbReference type="ARBA" id="ARBA00007664"/>
    </source>
</evidence>
<dbReference type="GO" id="GO:0006508">
    <property type="term" value="P:proteolysis"/>
    <property type="evidence" value="ECO:0007669"/>
    <property type="project" value="InterPro"/>
</dbReference>
<dbReference type="HOGENOM" id="CLU_465615_0_0_1"/>
<dbReference type="Pfam" id="PF00089">
    <property type="entry name" value="Trypsin"/>
    <property type="match status" value="1"/>
</dbReference>
<dbReference type="GeneID" id="20242552"/>
<dbReference type="InterPro" id="IPR018114">
    <property type="entry name" value="TRYPSIN_HIS"/>
</dbReference>
<dbReference type="OrthoDB" id="10037376at2759"/>
<dbReference type="Gene3D" id="2.40.10.10">
    <property type="entry name" value="Trypsin-like serine proteases"/>
    <property type="match status" value="2"/>
</dbReference>
<dbReference type="KEGG" id="lgi:LOTGIDRAFT_173852"/>
<dbReference type="InterPro" id="IPR043504">
    <property type="entry name" value="Peptidase_S1_PA_chymotrypsin"/>
</dbReference>
<name>V4AVL8_LOTGI</name>
<dbReference type="PANTHER" id="PTHR15462:SF8">
    <property type="entry name" value="SERINE PROTEASE"/>
    <property type="match status" value="1"/>
</dbReference>
<sequence>MATFKINFFVILIFAIFFKNINCRSWQYKHHLKTIFQNPSPVKATNARRQYLHHMQSKSQLSSYFLHWIGKRDFLVLPPKRQASQGADIFYNEPLTSRKTYSPRFDLTDLSNREFLKQLQKLDSSSDYVTELFPDSLASFNSDDDGTKDDHGIISSATDINQANYYVSQAFNDRLTDNNDIIENIEETLPLSAVIDGDLIEYSNDQKVYPEQLYFKDINMPNGYSEKDVPQSLVRELDLKTNMAMAENATPEVDGLEENEHSVASTEDTNKIINTLLNSIQLLLESIAKMDTRSKLTTVTNKRASYKPEVNYHHLSKRPANIYSPISPHRPFYFKGNNDRFQVVMPLMRRYPYSNVVRLSSGCTGTLLTPYHVLTAAHCVHNGEEFKTNLEMLKIEIPDTMGFRVYYIKKISIPKSWRRSGHLSDTARASFDYAIVRLSVGVPGKTEFVPLSVPKLNVLNQDMNFLGFRTDESSGLYKSECRSPFGLSFRNVNLIVANCDSVVGNSGAAVFIDDPREGKRIVGVLSYAEESSRYSFIMALTWNKLYDICSMISHLGQIYGVCPDFETIPRMNPPVHNRIIPFFGRK</sequence>
<comment type="similarity">
    <text evidence="1">Belongs to the peptidase S1 family.</text>
</comment>
<accession>V4AVL8</accession>
<dbReference type="SUPFAM" id="SSF50494">
    <property type="entry name" value="Trypsin-like serine proteases"/>
    <property type="match status" value="1"/>
</dbReference>
<proteinExistence type="inferred from homology"/>
<evidence type="ECO:0000259" key="3">
    <source>
        <dbReference type="Pfam" id="PF00089"/>
    </source>
</evidence>
<dbReference type="STRING" id="225164.V4AVL8"/>
<protein>
    <recommendedName>
        <fullName evidence="3">Peptidase S1 domain-containing protein</fullName>
    </recommendedName>
</protein>
<dbReference type="RefSeq" id="XP_009050177.1">
    <property type="nucleotide sequence ID" value="XM_009051929.1"/>
</dbReference>
<evidence type="ECO:0000313" key="5">
    <source>
        <dbReference type="Proteomes" id="UP000030746"/>
    </source>
</evidence>
<keyword evidence="2" id="KW-0732">Signal</keyword>
<gene>
    <name evidence="4" type="ORF">LOTGIDRAFT_173852</name>
</gene>
<dbReference type="InterPro" id="IPR009003">
    <property type="entry name" value="Peptidase_S1_PA"/>
</dbReference>
<dbReference type="InterPro" id="IPR001254">
    <property type="entry name" value="Trypsin_dom"/>
</dbReference>
<dbReference type="Proteomes" id="UP000030746">
    <property type="component" value="Unassembled WGS sequence"/>
</dbReference>
<dbReference type="AlphaFoldDB" id="V4AVL8"/>
<dbReference type="CTD" id="20242552"/>